<feature type="compositionally biased region" description="Basic and acidic residues" evidence="1">
    <location>
        <begin position="8"/>
        <end position="17"/>
    </location>
</feature>
<name>A0AAV7P607_PLEWA</name>
<evidence type="ECO:0000313" key="3">
    <source>
        <dbReference type="Proteomes" id="UP001066276"/>
    </source>
</evidence>
<dbReference type="EMBL" id="JANPWB010000011">
    <property type="protein sequence ID" value="KAJ1123041.1"/>
    <property type="molecule type" value="Genomic_DNA"/>
</dbReference>
<organism evidence="2 3">
    <name type="scientific">Pleurodeles waltl</name>
    <name type="common">Iberian ribbed newt</name>
    <dbReference type="NCBI Taxonomy" id="8319"/>
    <lineage>
        <taxon>Eukaryota</taxon>
        <taxon>Metazoa</taxon>
        <taxon>Chordata</taxon>
        <taxon>Craniata</taxon>
        <taxon>Vertebrata</taxon>
        <taxon>Euteleostomi</taxon>
        <taxon>Amphibia</taxon>
        <taxon>Batrachia</taxon>
        <taxon>Caudata</taxon>
        <taxon>Salamandroidea</taxon>
        <taxon>Salamandridae</taxon>
        <taxon>Pleurodelinae</taxon>
        <taxon>Pleurodeles</taxon>
    </lineage>
</organism>
<evidence type="ECO:0000256" key="1">
    <source>
        <dbReference type="SAM" id="MobiDB-lite"/>
    </source>
</evidence>
<proteinExistence type="predicted"/>
<comment type="caution">
    <text evidence="2">The sequence shown here is derived from an EMBL/GenBank/DDBJ whole genome shotgun (WGS) entry which is preliminary data.</text>
</comment>
<keyword evidence="3" id="KW-1185">Reference proteome</keyword>
<feature type="region of interest" description="Disordered" evidence="1">
    <location>
        <begin position="1"/>
        <end position="22"/>
    </location>
</feature>
<dbReference type="AlphaFoldDB" id="A0AAV7P607"/>
<reference evidence="2" key="1">
    <citation type="journal article" date="2022" name="bioRxiv">
        <title>Sequencing and chromosome-scale assembly of the giantPleurodeles waltlgenome.</title>
        <authorList>
            <person name="Brown T."/>
            <person name="Elewa A."/>
            <person name="Iarovenko S."/>
            <person name="Subramanian E."/>
            <person name="Araus A.J."/>
            <person name="Petzold A."/>
            <person name="Susuki M."/>
            <person name="Suzuki K.-i.T."/>
            <person name="Hayashi T."/>
            <person name="Toyoda A."/>
            <person name="Oliveira C."/>
            <person name="Osipova E."/>
            <person name="Leigh N.D."/>
            <person name="Simon A."/>
            <person name="Yun M.H."/>
        </authorList>
    </citation>
    <scope>NUCLEOTIDE SEQUENCE</scope>
    <source>
        <strain evidence="2">20211129_DDA</strain>
        <tissue evidence="2">Liver</tissue>
    </source>
</reference>
<dbReference type="Proteomes" id="UP001066276">
    <property type="component" value="Chromosome 7"/>
</dbReference>
<protein>
    <submittedName>
        <fullName evidence="2">Uncharacterized protein</fullName>
    </submittedName>
</protein>
<accession>A0AAV7P607</accession>
<evidence type="ECO:0000313" key="2">
    <source>
        <dbReference type="EMBL" id="KAJ1123041.1"/>
    </source>
</evidence>
<sequence length="104" mass="11701">MTPRSFPGKREDAELTSRRAPTRQLLLRPCKQRMSAGRRLYAGEESGAANWSRAALELRRSRRAAARVSFRGLEAEAALVPAALQSPGNQHFWSLLSLWIRVNN</sequence>
<gene>
    <name evidence="2" type="ORF">NDU88_001514</name>
</gene>